<dbReference type="EMBL" id="SDKM01000035">
    <property type="protein sequence ID" value="RYP83265.1"/>
    <property type="molecule type" value="Genomic_DNA"/>
</dbReference>
<name>A0A4Q4Z7A2_9ACTN</name>
<reference evidence="2 3" key="1">
    <citation type="submission" date="2019-01" db="EMBL/GenBank/DDBJ databases">
        <title>Nocardioides guangzhouensis sp. nov., an actinobacterium isolated from soil.</title>
        <authorList>
            <person name="Fu Y."/>
            <person name="Cai Y."/>
            <person name="Lin Z."/>
            <person name="Chen P."/>
        </authorList>
    </citation>
    <scope>NUCLEOTIDE SEQUENCE [LARGE SCALE GENOMIC DNA]</scope>
    <source>
        <strain evidence="2 3">130</strain>
    </source>
</reference>
<protein>
    <submittedName>
        <fullName evidence="2">DUF4203 domain-containing protein</fullName>
    </submittedName>
</protein>
<proteinExistence type="predicted"/>
<keyword evidence="1" id="KW-0472">Membrane</keyword>
<dbReference type="OrthoDB" id="4826964at2"/>
<feature type="transmembrane region" description="Helical" evidence="1">
    <location>
        <begin position="61"/>
        <end position="93"/>
    </location>
</feature>
<sequence>MADILLGLLAIVAGAAMLVAGQFVLRLVIPVWGFFAGFAFGAGLVAELADERFLGTLLGWALGLVFALIFAVLAYLYYYVAVTLAMGAFGFAIGSGLVVALGIDWNWVAVLVGLVIGVLLGLVSIFANMPMIVLVVFSSIAGAVGVVGGLMLLVGSLNSADFTRGDFTDTVENGWVWSLLVVVLAFAGIFIQARQRVLMRRSVQEVWYAESS</sequence>
<feature type="transmembrane region" description="Helical" evidence="1">
    <location>
        <begin position="30"/>
        <end position="49"/>
    </location>
</feature>
<comment type="caution">
    <text evidence="2">The sequence shown here is derived from an EMBL/GenBank/DDBJ whole genome shotgun (WGS) entry which is preliminary data.</text>
</comment>
<feature type="transmembrane region" description="Helical" evidence="1">
    <location>
        <begin position="132"/>
        <end position="154"/>
    </location>
</feature>
<feature type="transmembrane region" description="Helical" evidence="1">
    <location>
        <begin position="105"/>
        <end position="125"/>
    </location>
</feature>
<keyword evidence="1" id="KW-1133">Transmembrane helix</keyword>
<gene>
    <name evidence="2" type="ORF">EKO23_19585</name>
</gene>
<organism evidence="2 3">
    <name type="scientific">Nocardioides guangzhouensis</name>
    <dbReference type="NCBI Taxonomy" id="2497878"/>
    <lineage>
        <taxon>Bacteria</taxon>
        <taxon>Bacillati</taxon>
        <taxon>Actinomycetota</taxon>
        <taxon>Actinomycetes</taxon>
        <taxon>Propionibacteriales</taxon>
        <taxon>Nocardioidaceae</taxon>
        <taxon>Nocardioides</taxon>
    </lineage>
</organism>
<accession>A0A4Q4Z7A2</accession>
<dbReference type="Proteomes" id="UP000295198">
    <property type="component" value="Unassembled WGS sequence"/>
</dbReference>
<evidence type="ECO:0000313" key="2">
    <source>
        <dbReference type="EMBL" id="RYP83265.1"/>
    </source>
</evidence>
<dbReference type="RefSeq" id="WP_134719839.1">
    <property type="nucleotide sequence ID" value="NZ_SDKM01000035.1"/>
</dbReference>
<keyword evidence="1" id="KW-0812">Transmembrane</keyword>
<keyword evidence="3" id="KW-1185">Reference proteome</keyword>
<evidence type="ECO:0000313" key="3">
    <source>
        <dbReference type="Proteomes" id="UP000295198"/>
    </source>
</evidence>
<evidence type="ECO:0000256" key="1">
    <source>
        <dbReference type="SAM" id="Phobius"/>
    </source>
</evidence>
<dbReference type="AlphaFoldDB" id="A0A4Q4Z7A2"/>
<feature type="transmembrane region" description="Helical" evidence="1">
    <location>
        <begin position="174"/>
        <end position="191"/>
    </location>
</feature>